<protein>
    <submittedName>
        <fullName evidence="3">Uncharacterized protein</fullName>
    </submittedName>
</protein>
<gene>
    <name evidence="3" type="ORF">L207DRAFT_520374</name>
</gene>
<accession>A0A2J6QVF6</accession>
<sequence>MTTAISGSATCYTITTTNPPLCPSLPSGCITAECVLLSTITQSCGCQSIFTNNVCLSRCPLPDCQVGYVTVHDPCGTSTSVLGLTGTLVTASASASTSSGSSSSLGSTSRSAVLSSTSGSTTSSSSTSPTHSQTSSSSLSTRSRAGIGLGVTSLGLFLLATIVYLL</sequence>
<feature type="transmembrane region" description="Helical" evidence="2">
    <location>
        <begin position="145"/>
        <end position="165"/>
    </location>
</feature>
<organism evidence="3 4">
    <name type="scientific">Hyaloscypha variabilis (strain UAMH 11265 / GT02V1 / F)</name>
    <name type="common">Meliniomyces variabilis</name>
    <dbReference type="NCBI Taxonomy" id="1149755"/>
    <lineage>
        <taxon>Eukaryota</taxon>
        <taxon>Fungi</taxon>
        <taxon>Dikarya</taxon>
        <taxon>Ascomycota</taxon>
        <taxon>Pezizomycotina</taxon>
        <taxon>Leotiomycetes</taxon>
        <taxon>Helotiales</taxon>
        <taxon>Hyaloscyphaceae</taxon>
        <taxon>Hyaloscypha</taxon>
        <taxon>Hyaloscypha variabilis</taxon>
    </lineage>
</organism>
<keyword evidence="2" id="KW-0472">Membrane</keyword>
<dbReference type="EMBL" id="KZ613968">
    <property type="protein sequence ID" value="PMD30254.1"/>
    <property type="molecule type" value="Genomic_DNA"/>
</dbReference>
<proteinExistence type="predicted"/>
<evidence type="ECO:0000313" key="3">
    <source>
        <dbReference type="EMBL" id="PMD30254.1"/>
    </source>
</evidence>
<dbReference type="OrthoDB" id="3558501at2759"/>
<keyword evidence="4" id="KW-1185">Reference proteome</keyword>
<keyword evidence="2" id="KW-0812">Transmembrane</keyword>
<name>A0A2J6QVF6_HYAVF</name>
<evidence type="ECO:0000256" key="2">
    <source>
        <dbReference type="SAM" id="Phobius"/>
    </source>
</evidence>
<evidence type="ECO:0000313" key="4">
    <source>
        <dbReference type="Proteomes" id="UP000235786"/>
    </source>
</evidence>
<evidence type="ECO:0000256" key="1">
    <source>
        <dbReference type="SAM" id="MobiDB-lite"/>
    </source>
</evidence>
<reference evidence="3 4" key="1">
    <citation type="submission" date="2016-04" db="EMBL/GenBank/DDBJ databases">
        <title>A degradative enzymes factory behind the ericoid mycorrhizal symbiosis.</title>
        <authorList>
            <consortium name="DOE Joint Genome Institute"/>
            <person name="Martino E."/>
            <person name="Morin E."/>
            <person name="Grelet G."/>
            <person name="Kuo A."/>
            <person name="Kohler A."/>
            <person name="Daghino S."/>
            <person name="Barry K."/>
            <person name="Choi C."/>
            <person name="Cichocki N."/>
            <person name="Clum A."/>
            <person name="Copeland A."/>
            <person name="Hainaut M."/>
            <person name="Haridas S."/>
            <person name="Labutti K."/>
            <person name="Lindquist E."/>
            <person name="Lipzen A."/>
            <person name="Khouja H.-R."/>
            <person name="Murat C."/>
            <person name="Ohm R."/>
            <person name="Olson A."/>
            <person name="Spatafora J."/>
            <person name="Veneault-Fourrey C."/>
            <person name="Henrissat B."/>
            <person name="Grigoriev I."/>
            <person name="Martin F."/>
            <person name="Perotto S."/>
        </authorList>
    </citation>
    <scope>NUCLEOTIDE SEQUENCE [LARGE SCALE GENOMIC DNA]</scope>
    <source>
        <strain evidence="3 4">F</strain>
    </source>
</reference>
<dbReference type="AlphaFoldDB" id="A0A2J6QVF6"/>
<dbReference type="Proteomes" id="UP000235786">
    <property type="component" value="Unassembled WGS sequence"/>
</dbReference>
<keyword evidence="2" id="KW-1133">Transmembrane helix</keyword>
<feature type="region of interest" description="Disordered" evidence="1">
    <location>
        <begin position="113"/>
        <end position="141"/>
    </location>
</feature>